<organism evidence="1 2">
    <name type="scientific">Trichonephila clavipes</name>
    <name type="common">Golden silk orbweaver</name>
    <name type="synonym">Nephila clavipes</name>
    <dbReference type="NCBI Taxonomy" id="2585209"/>
    <lineage>
        <taxon>Eukaryota</taxon>
        <taxon>Metazoa</taxon>
        <taxon>Ecdysozoa</taxon>
        <taxon>Arthropoda</taxon>
        <taxon>Chelicerata</taxon>
        <taxon>Arachnida</taxon>
        <taxon>Araneae</taxon>
        <taxon>Araneomorphae</taxon>
        <taxon>Entelegynae</taxon>
        <taxon>Araneoidea</taxon>
        <taxon>Nephilidae</taxon>
        <taxon>Trichonephila</taxon>
    </lineage>
</organism>
<dbReference type="AlphaFoldDB" id="A0A8X6W3A0"/>
<dbReference type="Proteomes" id="UP000887159">
    <property type="component" value="Unassembled WGS sequence"/>
</dbReference>
<evidence type="ECO:0000313" key="1">
    <source>
        <dbReference type="EMBL" id="GFY27252.1"/>
    </source>
</evidence>
<name>A0A8X6W3A0_TRICX</name>
<gene>
    <name evidence="1" type="ORF">TNCV_2068731</name>
</gene>
<reference evidence="1" key="1">
    <citation type="submission" date="2020-08" db="EMBL/GenBank/DDBJ databases">
        <title>Multicomponent nature underlies the extraordinary mechanical properties of spider dragline silk.</title>
        <authorList>
            <person name="Kono N."/>
            <person name="Nakamura H."/>
            <person name="Mori M."/>
            <person name="Yoshida Y."/>
            <person name="Ohtoshi R."/>
            <person name="Malay A.D."/>
            <person name="Moran D.A.P."/>
            <person name="Tomita M."/>
            <person name="Numata K."/>
            <person name="Arakawa K."/>
        </authorList>
    </citation>
    <scope>NUCLEOTIDE SEQUENCE</scope>
</reference>
<keyword evidence="2" id="KW-1185">Reference proteome</keyword>
<comment type="caution">
    <text evidence="1">The sequence shown here is derived from an EMBL/GenBank/DDBJ whole genome shotgun (WGS) entry which is preliminary data.</text>
</comment>
<proteinExistence type="predicted"/>
<dbReference type="EMBL" id="BMAU01021379">
    <property type="protein sequence ID" value="GFY27252.1"/>
    <property type="molecule type" value="Genomic_DNA"/>
</dbReference>
<protein>
    <submittedName>
        <fullName evidence="1">Uncharacterized protein</fullName>
    </submittedName>
</protein>
<sequence length="130" mass="15230">MPTPVPWPFALDYVGEDLCHRQPHRDGFTNFRLGLIQVSLMARRERCHHPEENNAHIVVDMIRKDRCVLVLIHRTFHNDERTKKIPGKHFPVLNAPASCFDRSGNSCRVLNFRGFTPYKPRFICSIEYKT</sequence>
<evidence type="ECO:0000313" key="2">
    <source>
        <dbReference type="Proteomes" id="UP000887159"/>
    </source>
</evidence>
<accession>A0A8X6W3A0</accession>